<evidence type="ECO:0000256" key="1">
    <source>
        <dbReference type="RuleBase" id="RU000411"/>
    </source>
</evidence>
<feature type="chain" id="PRO_5020601057" evidence="2">
    <location>
        <begin position="22"/>
        <end position="411"/>
    </location>
</feature>
<keyword evidence="2" id="KW-0732">Signal</keyword>
<dbReference type="OrthoDB" id="9764871at2"/>
<dbReference type="Gene3D" id="3.30.497.10">
    <property type="entry name" value="Antithrombin, subunit I, domain 2"/>
    <property type="match status" value="1"/>
</dbReference>
<protein>
    <submittedName>
        <fullName evidence="4">Serpin family protein</fullName>
    </submittedName>
</protein>
<sequence>MFKVLKTSILFPAFLAGTFWACNSNSVNPDDQINPVEIPSNIAAGTTTFAFDLFKNLQATQPANENLFVSPLSLHMALGMLLNGAENETAAEILKTLQMEGISLTDLNKAYQTLIKELPLADSKVNLGLANSVWHRSEFQVETDFKNVLKDSFDAEINGLTFNDAAKDKINQWASEKTNGKIKKVIDQIKPEQVMFLLNALYFKGDWKYQFDAKNTIDTDFKLEAGSSKTVKMMYTKSDFRVAAGSKYNAIELPYANGQFNVTLLIPQGQNTIGSVMSGITAQEWSELQSTRLTEKNVEVGLPRFTFSYSAKLNTTLEKMGITRAFTNAAQLGKINKTADLFVDFVKQDTYLGVDEKGTEAAAVTTVGIGVESVGPEDARYICDRPFALIISEKTSNTILFMGRMMNPDSK</sequence>
<keyword evidence="5" id="KW-1185">Reference proteome</keyword>
<dbReference type="InterPro" id="IPR042185">
    <property type="entry name" value="Serpin_sf_2"/>
</dbReference>
<dbReference type="Gene3D" id="2.30.39.10">
    <property type="entry name" value="Alpha-1-antitrypsin, domain 1"/>
    <property type="match status" value="1"/>
</dbReference>
<accession>A0A4R5DNT9</accession>
<comment type="caution">
    <text evidence="4">The sequence shown here is derived from an EMBL/GenBank/DDBJ whole genome shotgun (WGS) entry which is preliminary data.</text>
</comment>
<dbReference type="SUPFAM" id="SSF56574">
    <property type="entry name" value="Serpins"/>
    <property type="match status" value="1"/>
</dbReference>
<name>A0A4R5DNT9_9BACT</name>
<dbReference type="InterPro" id="IPR036186">
    <property type="entry name" value="Serpin_sf"/>
</dbReference>
<dbReference type="GO" id="GO:0005615">
    <property type="term" value="C:extracellular space"/>
    <property type="evidence" value="ECO:0007669"/>
    <property type="project" value="InterPro"/>
</dbReference>
<dbReference type="RefSeq" id="WP_131959699.1">
    <property type="nucleotide sequence ID" value="NZ_SMFL01000006.1"/>
</dbReference>
<gene>
    <name evidence="4" type="ORF">E0F88_18210</name>
</gene>
<comment type="similarity">
    <text evidence="1">Belongs to the serpin family.</text>
</comment>
<dbReference type="EMBL" id="SMFL01000006">
    <property type="protein sequence ID" value="TDE13824.1"/>
    <property type="molecule type" value="Genomic_DNA"/>
</dbReference>
<feature type="signal peptide" evidence="2">
    <location>
        <begin position="1"/>
        <end position="21"/>
    </location>
</feature>
<dbReference type="SMART" id="SM00093">
    <property type="entry name" value="SERPIN"/>
    <property type="match status" value="1"/>
</dbReference>
<organism evidence="4 5">
    <name type="scientific">Dyadobacter psychrotolerans</name>
    <dbReference type="NCBI Taxonomy" id="2541721"/>
    <lineage>
        <taxon>Bacteria</taxon>
        <taxon>Pseudomonadati</taxon>
        <taxon>Bacteroidota</taxon>
        <taxon>Cytophagia</taxon>
        <taxon>Cytophagales</taxon>
        <taxon>Spirosomataceae</taxon>
        <taxon>Dyadobacter</taxon>
    </lineage>
</organism>
<dbReference type="PANTHER" id="PTHR11461:SF211">
    <property type="entry name" value="GH10112P-RELATED"/>
    <property type="match status" value="1"/>
</dbReference>
<dbReference type="InterPro" id="IPR042178">
    <property type="entry name" value="Serpin_sf_1"/>
</dbReference>
<dbReference type="InterPro" id="IPR000215">
    <property type="entry name" value="Serpin_fam"/>
</dbReference>
<evidence type="ECO:0000313" key="4">
    <source>
        <dbReference type="EMBL" id="TDE13824.1"/>
    </source>
</evidence>
<dbReference type="AlphaFoldDB" id="A0A4R5DNT9"/>
<dbReference type="Pfam" id="PF00079">
    <property type="entry name" value="Serpin"/>
    <property type="match status" value="1"/>
</dbReference>
<dbReference type="GO" id="GO:0004867">
    <property type="term" value="F:serine-type endopeptidase inhibitor activity"/>
    <property type="evidence" value="ECO:0007669"/>
    <property type="project" value="InterPro"/>
</dbReference>
<proteinExistence type="inferred from homology"/>
<dbReference type="PANTHER" id="PTHR11461">
    <property type="entry name" value="SERINE PROTEASE INHIBITOR, SERPIN"/>
    <property type="match status" value="1"/>
</dbReference>
<reference evidence="4 5" key="1">
    <citation type="submission" date="2019-03" db="EMBL/GenBank/DDBJ databases">
        <title>Dyadobacter AR-3-6 sp. nov., isolated from arctic soil.</title>
        <authorList>
            <person name="Chaudhary D.K."/>
        </authorList>
    </citation>
    <scope>NUCLEOTIDE SEQUENCE [LARGE SCALE GENOMIC DNA]</scope>
    <source>
        <strain evidence="4 5">AR-3-6</strain>
    </source>
</reference>
<dbReference type="Proteomes" id="UP000294850">
    <property type="component" value="Unassembled WGS sequence"/>
</dbReference>
<evidence type="ECO:0000259" key="3">
    <source>
        <dbReference type="SMART" id="SM00093"/>
    </source>
</evidence>
<evidence type="ECO:0000256" key="2">
    <source>
        <dbReference type="SAM" id="SignalP"/>
    </source>
</evidence>
<dbReference type="InterPro" id="IPR023796">
    <property type="entry name" value="Serpin_dom"/>
</dbReference>
<feature type="domain" description="Serpin" evidence="3">
    <location>
        <begin position="51"/>
        <end position="408"/>
    </location>
</feature>
<evidence type="ECO:0000313" key="5">
    <source>
        <dbReference type="Proteomes" id="UP000294850"/>
    </source>
</evidence>
<dbReference type="CDD" id="cd19588">
    <property type="entry name" value="serpin_miropin-like"/>
    <property type="match status" value="1"/>
</dbReference>